<keyword evidence="2" id="KW-1185">Reference proteome</keyword>
<dbReference type="Proteomes" id="UP001227192">
    <property type="component" value="Unassembled WGS sequence"/>
</dbReference>
<accession>A0AAI9TH16</accession>
<dbReference type="AlphaFoldDB" id="A0AAI9TH16"/>
<sequence>MDETGLGLVRTGRDPTAVAHVTSSCSDSNMATLDWLAIIRGRIMPQLLLYSLRPVQVNAKRAAARIRSQNRHASLDDSEVVDLDPPICIPISRPQLDSLADQLKALWRRFVDMLETEA</sequence>
<evidence type="ECO:0000313" key="2">
    <source>
        <dbReference type="Proteomes" id="UP001227192"/>
    </source>
</evidence>
<organism evidence="1 2">
    <name type="scientific">Penicillium thymicola</name>
    <dbReference type="NCBI Taxonomy" id="293382"/>
    <lineage>
        <taxon>Eukaryota</taxon>
        <taxon>Fungi</taxon>
        <taxon>Dikarya</taxon>
        <taxon>Ascomycota</taxon>
        <taxon>Pezizomycotina</taxon>
        <taxon>Eurotiomycetes</taxon>
        <taxon>Eurotiomycetidae</taxon>
        <taxon>Eurotiales</taxon>
        <taxon>Aspergillaceae</taxon>
        <taxon>Penicillium</taxon>
    </lineage>
</organism>
<evidence type="ECO:0000313" key="1">
    <source>
        <dbReference type="EMBL" id="KAJ9487207.1"/>
    </source>
</evidence>
<reference evidence="1" key="2">
    <citation type="journal article" date="2016" name="Fungal Biol.">
        <title>Ochratoxin A production by Penicillium thymicola.</title>
        <authorList>
            <person name="Nguyen H.D.T."/>
            <person name="McMullin D.R."/>
            <person name="Ponomareva E."/>
            <person name="Riley R."/>
            <person name="Pomraning K.R."/>
            <person name="Baker S.E."/>
            <person name="Seifert K.A."/>
        </authorList>
    </citation>
    <scope>NUCLEOTIDE SEQUENCE</scope>
    <source>
        <strain evidence="1">DAOM 180753</strain>
    </source>
</reference>
<name>A0AAI9TH16_PENTH</name>
<proteinExistence type="predicted"/>
<protein>
    <submittedName>
        <fullName evidence="1">Uncharacterized protein</fullName>
    </submittedName>
</protein>
<gene>
    <name evidence="1" type="ORF">VN97_g6105</name>
</gene>
<dbReference type="EMBL" id="LACB01000170">
    <property type="protein sequence ID" value="KAJ9487207.1"/>
    <property type="molecule type" value="Genomic_DNA"/>
</dbReference>
<comment type="caution">
    <text evidence="1">The sequence shown here is derived from an EMBL/GenBank/DDBJ whole genome shotgun (WGS) entry which is preliminary data.</text>
</comment>
<reference evidence="1" key="1">
    <citation type="submission" date="2015-06" db="EMBL/GenBank/DDBJ databases">
        <authorList>
            <person name="Nguyen H."/>
        </authorList>
    </citation>
    <scope>NUCLEOTIDE SEQUENCE</scope>
    <source>
        <strain evidence="1">DAOM 180753</strain>
    </source>
</reference>